<evidence type="ECO:0000259" key="1">
    <source>
        <dbReference type="Pfam" id="PF07699"/>
    </source>
</evidence>
<reference evidence="2 3" key="1">
    <citation type="journal article" date="2018" name="Sci. Rep.">
        <title>Raphidocelis subcapitata (=Pseudokirchneriella subcapitata) provides an insight into genome evolution and environmental adaptations in the Sphaeropleales.</title>
        <authorList>
            <person name="Suzuki S."/>
            <person name="Yamaguchi H."/>
            <person name="Nakajima N."/>
            <person name="Kawachi M."/>
        </authorList>
    </citation>
    <scope>NUCLEOTIDE SEQUENCE [LARGE SCALE GENOMIC DNA]</scope>
    <source>
        <strain evidence="2 3">NIES-35</strain>
    </source>
</reference>
<dbReference type="AlphaFoldDB" id="A0A2V0NZP0"/>
<dbReference type="Gene3D" id="2.10.50.10">
    <property type="entry name" value="Tumor Necrosis Factor Receptor, subunit A, domain 2"/>
    <property type="match status" value="1"/>
</dbReference>
<dbReference type="Pfam" id="PF07699">
    <property type="entry name" value="Ephrin_rec_like"/>
    <property type="match status" value="1"/>
</dbReference>
<keyword evidence="3" id="KW-1185">Reference proteome</keyword>
<feature type="domain" description="Tyrosine-protein kinase ephrin type A/B receptor-like" evidence="1">
    <location>
        <begin position="77"/>
        <end position="112"/>
    </location>
</feature>
<dbReference type="InParanoid" id="A0A2V0NZP0"/>
<comment type="caution">
    <text evidence="2">The sequence shown here is derived from an EMBL/GenBank/DDBJ whole genome shotgun (WGS) entry which is preliminary data.</text>
</comment>
<gene>
    <name evidence="2" type="ORF">Rsub_02493</name>
</gene>
<evidence type="ECO:0000313" key="2">
    <source>
        <dbReference type="EMBL" id="GBF90387.1"/>
    </source>
</evidence>
<name>A0A2V0NZP0_9CHLO</name>
<accession>A0A2V0NZP0</accession>
<evidence type="ECO:0000313" key="3">
    <source>
        <dbReference type="Proteomes" id="UP000247498"/>
    </source>
</evidence>
<dbReference type="InterPro" id="IPR011641">
    <property type="entry name" value="Tyr-kin_ephrin_A/B_rcpt-like"/>
</dbReference>
<dbReference type="SUPFAM" id="SSF57184">
    <property type="entry name" value="Growth factor receptor domain"/>
    <property type="match status" value="1"/>
</dbReference>
<dbReference type="InterPro" id="IPR009030">
    <property type="entry name" value="Growth_fac_rcpt_cys_sf"/>
</dbReference>
<dbReference type="Proteomes" id="UP000247498">
    <property type="component" value="Unassembled WGS sequence"/>
</dbReference>
<proteinExistence type="predicted"/>
<dbReference type="OrthoDB" id="439917at2759"/>
<organism evidence="2 3">
    <name type="scientific">Raphidocelis subcapitata</name>
    <dbReference type="NCBI Taxonomy" id="307507"/>
    <lineage>
        <taxon>Eukaryota</taxon>
        <taxon>Viridiplantae</taxon>
        <taxon>Chlorophyta</taxon>
        <taxon>core chlorophytes</taxon>
        <taxon>Chlorophyceae</taxon>
        <taxon>CS clade</taxon>
        <taxon>Sphaeropleales</taxon>
        <taxon>Selenastraceae</taxon>
        <taxon>Raphidocelis</taxon>
    </lineage>
</organism>
<dbReference type="EMBL" id="BDRX01000016">
    <property type="protein sequence ID" value="GBF90387.1"/>
    <property type="molecule type" value="Genomic_DNA"/>
</dbReference>
<dbReference type="SMART" id="SM01411">
    <property type="entry name" value="Ephrin_rec_like"/>
    <property type="match status" value="2"/>
</dbReference>
<protein>
    <recommendedName>
        <fullName evidence="1">Tyrosine-protein kinase ephrin type A/B receptor-like domain-containing protein</fullName>
    </recommendedName>
</protein>
<sequence length="125" mass="12241">MHPQQLLGAPCPVNSAVDLIGSRFDEAVGATWKCAACAPGSVAWGKAPYCRVCPPGTHASSGTCSICGPGRHAPNWGSAECAPCSPGSFAAAPGSLFCLPCPPGFRAGAPGSALCMPGLKAGGSG</sequence>